<dbReference type="Proteomes" id="UP000558488">
    <property type="component" value="Unassembled WGS sequence"/>
</dbReference>
<dbReference type="EMBL" id="JACAGB010000012">
    <property type="protein sequence ID" value="KAF6331850.1"/>
    <property type="molecule type" value="Genomic_DNA"/>
</dbReference>
<evidence type="ECO:0000313" key="3">
    <source>
        <dbReference type="Proteomes" id="UP000558488"/>
    </source>
</evidence>
<keyword evidence="3" id="KW-1185">Reference proteome</keyword>
<reference evidence="2 3" key="1">
    <citation type="journal article" date="2020" name="Nature">
        <title>Six reference-quality genomes reveal evolution of bat adaptations.</title>
        <authorList>
            <person name="Jebb D."/>
            <person name="Huang Z."/>
            <person name="Pippel M."/>
            <person name="Hughes G.M."/>
            <person name="Lavrichenko K."/>
            <person name="Devanna P."/>
            <person name="Winkler S."/>
            <person name="Jermiin L.S."/>
            <person name="Skirmuntt E.C."/>
            <person name="Katzourakis A."/>
            <person name="Burkitt-Gray L."/>
            <person name="Ray D.A."/>
            <person name="Sullivan K.A.M."/>
            <person name="Roscito J.G."/>
            <person name="Kirilenko B.M."/>
            <person name="Davalos L.M."/>
            <person name="Corthals A.P."/>
            <person name="Power M.L."/>
            <person name="Jones G."/>
            <person name="Ransome R.D."/>
            <person name="Dechmann D.K.N."/>
            <person name="Locatelli A.G."/>
            <person name="Puechmaille S.J."/>
            <person name="Fedrigo O."/>
            <person name="Jarvis E.D."/>
            <person name="Hiller M."/>
            <person name="Vernes S.C."/>
            <person name="Myers E.W."/>
            <person name="Teeling E.C."/>
        </authorList>
    </citation>
    <scope>NUCLEOTIDE SEQUENCE [LARGE SCALE GENOMIC DNA]</scope>
    <source>
        <strain evidence="2">MPipKuh1</strain>
        <tissue evidence="2">Flight muscle</tissue>
    </source>
</reference>
<proteinExistence type="predicted"/>
<accession>A0A7J7W3M8</accession>
<organism evidence="2 3">
    <name type="scientific">Pipistrellus kuhlii</name>
    <name type="common">Kuhl's pipistrelle</name>
    <dbReference type="NCBI Taxonomy" id="59472"/>
    <lineage>
        <taxon>Eukaryota</taxon>
        <taxon>Metazoa</taxon>
        <taxon>Chordata</taxon>
        <taxon>Craniata</taxon>
        <taxon>Vertebrata</taxon>
        <taxon>Euteleostomi</taxon>
        <taxon>Mammalia</taxon>
        <taxon>Eutheria</taxon>
        <taxon>Laurasiatheria</taxon>
        <taxon>Chiroptera</taxon>
        <taxon>Yangochiroptera</taxon>
        <taxon>Vespertilionidae</taxon>
        <taxon>Pipistrellus</taxon>
    </lineage>
</organism>
<feature type="compositionally biased region" description="Low complexity" evidence="1">
    <location>
        <begin position="70"/>
        <end position="81"/>
    </location>
</feature>
<comment type="caution">
    <text evidence="2">The sequence shown here is derived from an EMBL/GenBank/DDBJ whole genome shotgun (WGS) entry which is preliminary data.</text>
</comment>
<protein>
    <submittedName>
        <fullName evidence="2">Uncharacterized protein</fullName>
    </submittedName>
</protein>
<feature type="region of interest" description="Disordered" evidence="1">
    <location>
        <begin position="30"/>
        <end position="94"/>
    </location>
</feature>
<sequence length="133" mass="14348">MGLDSRSISTPCPLWPQRHHLYDGRAGLGLQAGKHSPCLSPPFPSVPLSASVGQNRGTEERSTPLPAPQPSQSSQSEGCQPRRSAGPSMPLEEFGLRPVGIGGFTSHLQLERPLVIRNSPPLKLAKKFKNVYC</sequence>
<name>A0A7J7W3M8_PIPKU</name>
<evidence type="ECO:0000313" key="2">
    <source>
        <dbReference type="EMBL" id="KAF6331850.1"/>
    </source>
</evidence>
<dbReference type="AlphaFoldDB" id="A0A7J7W3M8"/>
<evidence type="ECO:0000256" key="1">
    <source>
        <dbReference type="SAM" id="MobiDB-lite"/>
    </source>
</evidence>
<gene>
    <name evidence="2" type="ORF">mPipKuh1_008158</name>
</gene>